<protein>
    <submittedName>
        <fullName evidence="1">Uncharacterized protein</fullName>
    </submittedName>
</protein>
<evidence type="ECO:0000313" key="2">
    <source>
        <dbReference type="Proteomes" id="UP001215231"/>
    </source>
</evidence>
<name>A0ABY7VJB9_9GAMM</name>
<accession>A0ABY7VJB9</accession>
<sequence length="78" mass="8581">MISKNKSLWLTSGHTGENLASTQHLPVEFTRVEIGDANGTIPSLDPVLTQLINTRQDGALICHELDPNDNSQRKTLMP</sequence>
<reference evidence="1 2" key="1">
    <citation type="journal article" date="2022" name="Mar. Drugs">
        <title>Bioassay-Guided Fractionation Leads to the Detection of Cholic Acid Generated by the Rare Thalassomonas sp.</title>
        <authorList>
            <person name="Pheiffer F."/>
            <person name="Schneider Y.K."/>
            <person name="Hansen E.H."/>
            <person name="Andersen J.H."/>
            <person name="Isaksson J."/>
            <person name="Busche T."/>
            <person name="R C."/>
            <person name="Kalinowski J."/>
            <person name="Zyl L.V."/>
            <person name="Trindade M."/>
        </authorList>
    </citation>
    <scope>NUCLEOTIDE SEQUENCE [LARGE SCALE GENOMIC DNA]</scope>
    <source>
        <strain evidence="1 2">A5K-61T</strain>
    </source>
</reference>
<dbReference type="EMBL" id="CP059693">
    <property type="protein sequence ID" value="WDE13618.1"/>
    <property type="molecule type" value="Genomic_DNA"/>
</dbReference>
<proteinExistence type="predicted"/>
<dbReference type="RefSeq" id="WP_274054012.1">
    <property type="nucleotide sequence ID" value="NZ_CP059693.1"/>
</dbReference>
<gene>
    <name evidence="1" type="ORF">H3N35_09370</name>
</gene>
<keyword evidence="2" id="KW-1185">Reference proteome</keyword>
<dbReference type="Proteomes" id="UP001215231">
    <property type="component" value="Chromosome"/>
</dbReference>
<organism evidence="1 2">
    <name type="scientific">Thalassomonas haliotis</name>
    <dbReference type="NCBI Taxonomy" id="485448"/>
    <lineage>
        <taxon>Bacteria</taxon>
        <taxon>Pseudomonadati</taxon>
        <taxon>Pseudomonadota</taxon>
        <taxon>Gammaproteobacteria</taxon>
        <taxon>Alteromonadales</taxon>
        <taxon>Colwelliaceae</taxon>
        <taxon>Thalassomonas</taxon>
    </lineage>
</organism>
<evidence type="ECO:0000313" key="1">
    <source>
        <dbReference type="EMBL" id="WDE13618.1"/>
    </source>
</evidence>